<comment type="caution">
    <text evidence="2">The sequence shown here is derived from an EMBL/GenBank/DDBJ whole genome shotgun (WGS) entry which is preliminary data.</text>
</comment>
<sequence>MNREILDFIKQQRVGVLAVEMMDGSPHAATVHIANSETPLMFFFETNRDYRKCEPLFGRQLTRASLVIGFDESSARTLQLDGQVRLLKGEEEQKSFREIYLEKYPNKKAKFADPKFVPFVFVPAWWRWTDWTKPAGKIILTSVDAN</sequence>
<feature type="domain" description="Pyridoxamine 5'-phosphate oxidase N-terminal" evidence="1">
    <location>
        <begin position="2"/>
        <end position="127"/>
    </location>
</feature>
<dbReference type="InterPro" id="IPR011576">
    <property type="entry name" value="Pyridox_Oxase_N"/>
</dbReference>
<dbReference type="Gene3D" id="2.30.110.10">
    <property type="entry name" value="Electron Transport, Fmn-binding Protein, Chain A"/>
    <property type="match status" value="1"/>
</dbReference>
<evidence type="ECO:0000313" key="2">
    <source>
        <dbReference type="EMBL" id="OGE90839.1"/>
    </source>
</evidence>
<gene>
    <name evidence="2" type="ORF">A3E29_01565</name>
</gene>
<dbReference type="EMBL" id="MFEY01000003">
    <property type="protein sequence ID" value="OGE90839.1"/>
    <property type="molecule type" value="Genomic_DNA"/>
</dbReference>
<organism evidence="2 3">
    <name type="scientific">Candidatus Doudnabacteria bacterium RIFCSPHIGHO2_12_FULL_48_16</name>
    <dbReference type="NCBI Taxonomy" id="1817838"/>
    <lineage>
        <taxon>Bacteria</taxon>
        <taxon>Candidatus Doudnaibacteriota</taxon>
    </lineage>
</organism>
<dbReference type="SUPFAM" id="SSF50475">
    <property type="entry name" value="FMN-binding split barrel"/>
    <property type="match status" value="1"/>
</dbReference>
<dbReference type="InterPro" id="IPR012349">
    <property type="entry name" value="Split_barrel_FMN-bd"/>
</dbReference>
<reference evidence="2 3" key="1">
    <citation type="journal article" date="2016" name="Nat. Commun.">
        <title>Thousands of microbial genomes shed light on interconnected biogeochemical processes in an aquifer system.</title>
        <authorList>
            <person name="Anantharaman K."/>
            <person name="Brown C.T."/>
            <person name="Hug L.A."/>
            <person name="Sharon I."/>
            <person name="Castelle C.J."/>
            <person name="Probst A.J."/>
            <person name="Thomas B.C."/>
            <person name="Singh A."/>
            <person name="Wilkins M.J."/>
            <person name="Karaoz U."/>
            <person name="Brodie E.L."/>
            <person name="Williams K.H."/>
            <person name="Hubbard S.S."/>
            <person name="Banfield J.F."/>
        </authorList>
    </citation>
    <scope>NUCLEOTIDE SEQUENCE [LARGE SCALE GENOMIC DNA]</scope>
</reference>
<dbReference type="Proteomes" id="UP000177682">
    <property type="component" value="Unassembled WGS sequence"/>
</dbReference>
<evidence type="ECO:0000313" key="3">
    <source>
        <dbReference type="Proteomes" id="UP000177682"/>
    </source>
</evidence>
<evidence type="ECO:0000259" key="1">
    <source>
        <dbReference type="Pfam" id="PF01243"/>
    </source>
</evidence>
<accession>A0A1F5PLS7</accession>
<proteinExistence type="predicted"/>
<protein>
    <recommendedName>
        <fullName evidence="1">Pyridoxamine 5'-phosphate oxidase N-terminal domain-containing protein</fullName>
    </recommendedName>
</protein>
<dbReference type="Pfam" id="PF01243">
    <property type="entry name" value="PNPOx_N"/>
    <property type="match status" value="1"/>
</dbReference>
<name>A0A1F5PLS7_9BACT</name>
<dbReference type="AlphaFoldDB" id="A0A1F5PLS7"/>